<dbReference type="EMBL" id="PHWZ01000172">
    <property type="protein sequence ID" value="TEY61234.1"/>
    <property type="molecule type" value="Genomic_DNA"/>
</dbReference>
<sequence length="120" mass="13011">MKECWSGGASSVGTAIAQLGNMTGYKVFTTASKKHHRGSQRFGCGSHTRIDTITENDTPQFSADILSAAGHGNGKLILTLPWPEKYKNPEYVEIFKVVAARLDTDGQDVDACSHGFSMIF</sequence>
<dbReference type="OrthoDB" id="3563078at2759"/>
<accession>A0A4Y8D3F4</accession>
<name>A0A4Y8D3F4_9HELO</name>
<comment type="caution">
    <text evidence="1">The sequence shown here is derived from an EMBL/GenBank/DDBJ whole genome shotgun (WGS) entry which is preliminary data.</text>
</comment>
<reference evidence="1 2" key="1">
    <citation type="submission" date="2017-11" db="EMBL/GenBank/DDBJ databases">
        <title>Comparative genomics of Botrytis spp.</title>
        <authorList>
            <person name="Valero-Jimenez C.A."/>
            <person name="Tapia P."/>
            <person name="Veloso J."/>
            <person name="Silva-Moreno E."/>
            <person name="Staats M."/>
            <person name="Valdes J.H."/>
            <person name="Van Kan J.A.L."/>
        </authorList>
    </citation>
    <scope>NUCLEOTIDE SEQUENCE [LARGE SCALE GENOMIC DNA]</scope>
    <source>
        <strain evidence="1 2">MUCL2830</strain>
    </source>
</reference>
<keyword evidence="2" id="KW-1185">Reference proteome</keyword>
<dbReference type="AlphaFoldDB" id="A0A4Y8D3F4"/>
<evidence type="ECO:0000313" key="2">
    <source>
        <dbReference type="Proteomes" id="UP000297299"/>
    </source>
</evidence>
<proteinExistence type="predicted"/>
<organism evidence="1 2">
    <name type="scientific">Botryotinia calthae</name>
    <dbReference type="NCBI Taxonomy" id="38488"/>
    <lineage>
        <taxon>Eukaryota</taxon>
        <taxon>Fungi</taxon>
        <taxon>Dikarya</taxon>
        <taxon>Ascomycota</taxon>
        <taxon>Pezizomycotina</taxon>
        <taxon>Leotiomycetes</taxon>
        <taxon>Helotiales</taxon>
        <taxon>Sclerotiniaceae</taxon>
        <taxon>Botryotinia</taxon>
    </lineage>
</organism>
<gene>
    <name evidence="1" type="ORF">BOTCAL_0172g00100</name>
</gene>
<protein>
    <submittedName>
        <fullName evidence="1">Uncharacterized protein</fullName>
    </submittedName>
</protein>
<dbReference type="STRING" id="38488.A0A4Y8D3F4"/>
<dbReference type="Gene3D" id="3.40.50.720">
    <property type="entry name" value="NAD(P)-binding Rossmann-like Domain"/>
    <property type="match status" value="1"/>
</dbReference>
<dbReference type="Proteomes" id="UP000297299">
    <property type="component" value="Unassembled WGS sequence"/>
</dbReference>
<evidence type="ECO:0000313" key="1">
    <source>
        <dbReference type="EMBL" id="TEY61234.1"/>
    </source>
</evidence>